<reference evidence="9" key="2">
    <citation type="submission" date="2021-04" db="EMBL/GenBank/DDBJ databases">
        <authorList>
            <person name="Gilroy R."/>
        </authorList>
    </citation>
    <scope>NUCLEOTIDE SEQUENCE</scope>
    <source>
        <strain evidence="9">G4-2901</strain>
    </source>
</reference>
<dbReference type="GO" id="GO:0005886">
    <property type="term" value="C:plasma membrane"/>
    <property type="evidence" value="ECO:0007669"/>
    <property type="project" value="UniProtKB-SubCell"/>
</dbReference>
<protein>
    <submittedName>
        <fullName evidence="9">ABC transporter permease</fullName>
    </submittedName>
</protein>
<accession>A0A948WWH7</accession>
<reference evidence="9" key="1">
    <citation type="journal article" date="2021" name="PeerJ">
        <title>Extensive microbial diversity within the chicken gut microbiome revealed by metagenomics and culture.</title>
        <authorList>
            <person name="Gilroy R."/>
            <person name="Ravi A."/>
            <person name="Getino M."/>
            <person name="Pursley I."/>
            <person name="Horton D.L."/>
            <person name="Alikhan N.F."/>
            <person name="Baker D."/>
            <person name="Gharbi K."/>
            <person name="Hall N."/>
            <person name="Watson M."/>
            <person name="Adriaenssens E.M."/>
            <person name="Foster-Nyarko E."/>
            <person name="Jarju S."/>
            <person name="Secka A."/>
            <person name="Antonio M."/>
            <person name="Oren A."/>
            <person name="Chaudhuri R.R."/>
            <person name="La Ragione R."/>
            <person name="Hildebrand F."/>
            <person name="Pallen M.J."/>
        </authorList>
    </citation>
    <scope>NUCLEOTIDE SEQUENCE</scope>
    <source>
        <strain evidence="9">G4-2901</strain>
    </source>
</reference>
<dbReference type="GO" id="GO:0022857">
    <property type="term" value="F:transmembrane transporter activity"/>
    <property type="evidence" value="ECO:0007669"/>
    <property type="project" value="TreeGrafter"/>
</dbReference>
<keyword evidence="5 6" id="KW-0472">Membrane</keyword>
<feature type="transmembrane region" description="Helical" evidence="6">
    <location>
        <begin position="321"/>
        <end position="338"/>
    </location>
</feature>
<evidence type="ECO:0000256" key="5">
    <source>
        <dbReference type="ARBA" id="ARBA00023136"/>
    </source>
</evidence>
<dbReference type="InterPro" id="IPR025857">
    <property type="entry name" value="MacB_PCD"/>
</dbReference>
<keyword evidence="3 6" id="KW-0812">Transmembrane</keyword>
<comment type="caution">
    <text evidence="9">The sequence shown here is derived from an EMBL/GenBank/DDBJ whole genome shotgun (WGS) entry which is preliminary data.</text>
</comment>
<feature type="transmembrane region" description="Helical" evidence="6">
    <location>
        <begin position="699"/>
        <end position="726"/>
    </location>
</feature>
<dbReference type="InterPro" id="IPR003838">
    <property type="entry name" value="ABC3_permease_C"/>
</dbReference>
<feature type="transmembrane region" description="Helical" evidence="6">
    <location>
        <begin position="401"/>
        <end position="423"/>
    </location>
</feature>
<gene>
    <name evidence="9" type="ORF">H9777_11620</name>
</gene>
<feature type="domain" description="ABC3 transporter permease C-terminal" evidence="7">
    <location>
        <begin position="660"/>
        <end position="771"/>
    </location>
</feature>
<dbReference type="Proteomes" id="UP000783796">
    <property type="component" value="Unassembled WGS sequence"/>
</dbReference>
<feature type="transmembrane region" description="Helical" evidence="6">
    <location>
        <begin position="264"/>
        <end position="286"/>
    </location>
</feature>
<evidence type="ECO:0000259" key="7">
    <source>
        <dbReference type="Pfam" id="PF02687"/>
    </source>
</evidence>
<proteinExistence type="predicted"/>
<keyword evidence="2" id="KW-1003">Cell membrane</keyword>
<dbReference type="InterPro" id="IPR050250">
    <property type="entry name" value="Macrolide_Exporter_MacB"/>
</dbReference>
<dbReference type="PANTHER" id="PTHR30572">
    <property type="entry name" value="MEMBRANE COMPONENT OF TRANSPORTER-RELATED"/>
    <property type="match status" value="1"/>
</dbReference>
<evidence type="ECO:0000256" key="1">
    <source>
        <dbReference type="ARBA" id="ARBA00004651"/>
    </source>
</evidence>
<evidence type="ECO:0000256" key="2">
    <source>
        <dbReference type="ARBA" id="ARBA00022475"/>
    </source>
</evidence>
<dbReference type="AlphaFoldDB" id="A0A948WWH7"/>
<feature type="transmembrane region" description="Helical" evidence="6">
    <location>
        <begin position="656"/>
        <end position="675"/>
    </location>
</feature>
<feature type="domain" description="ABC3 transporter permease C-terminal" evidence="7">
    <location>
        <begin position="270"/>
        <end position="384"/>
    </location>
</feature>
<evidence type="ECO:0000256" key="4">
    <source>
        <dbReference type="ARBA" id="ARBA00022989"/>
    </source>
</evidence>
<evidence type="ECO:0000313" key="10">
    <source>
        <dbReference type="Proteomes" id="UP000783796"/>
    </source>
</evidence>
<feature type="transmembrane region" description="Helical" evidence="6">
    <location>
        <begin position="358"/>
        <end position="380"/>
    </location>
</feature>
<dbReference type="Pfam" id="PF12704">
    <property type="entry name" value="MacB_PCD"/>
    <property type="match status" value="1"/>
</dbReference>
<dbReference type="EMBL" id="JAHLFW010000096">
    <property type="protein sequence ID" value="MBU3838932.1"/>
    <property type="molecule type" value="Genomic_DNA"/>
</dbReference>
<feature type="transmembrane region" description="Helical" evidence="6">
    <location>
        <begin position="741"/>
        <end position="764"/>
    </location>
</feature>
<keyword evidence="4 6" id="KW-1133">Transmembrane helix</keyword>
<evidence type="ECO:0000256" key="3">
    <source>
        <dbReference type="ARBA" id="ARBA00022692"/>
    </source>
</evidence>
<name>A0A948WWH7_9BACT</name>
<dbReference type="PROSITE" id="PS51257">
    <property type="entry name" value="PROKAR_LIPOPROTEIN"/>
    <property type="match status" value="1"/>
</dbReference>
<comment type="subcellular location">
    <subcellularLocation>
        <location evidence="1">Cell membrane</location>
        <topology evidence="1">Multi-pass membrane protein</topology>
    </subcellularLocation>
</comment>
<feature type="transmembrane region" description="Helical" evidence="6">
    <location>
        <begin position="7"/>
        <end position="25"/>
    </location>
</feature>
<sequence length="778" mass="87497">MLKFNNILKILSLGIGLAIGCILIAKVCFESSYDNFYKGLDRIYLIKAVYSLRGETDENSQVSGGVAPGFKKYVPGVESATRTTFLFESNKFYTEEKALVTGTLVLADTAFFDVFDRKILAGNPKEVLAQKFNVMVSRSFAEKMGGIDKAVGKIIYNEEAPKLKFTVGGVYEDFPENGSLYYDILLSMETYSKESTDNWLGNDRYKGYVKLEEGVTPESIDPAIRKMMDKNLPMEELKNSGYKIWCVLSPFHKLHTSEPYVRNLIIILSVVSFVLVLISLMNYMLISISEMVKRSKEIGIHKCYGAEGTNIYGMLIKETSVYLFFSLLLAFLMILGFRQTIEYLLGVSLEALFIKETMIVLCGVILALFLVSALLPGYLYNKIPVSVAFMNYKENKRKWKLCLLFVQFIINVFLLSFVFIIAAQYDKALNDDPGYNYDNVLYYNVRGVDKVQASRSVEVISSLPDVVDVERAYTLPFDYCSGNNVYLPGSDSELFNIADQYAGTEGFFEFFDIPIIEGRVPAAENEIAVSRSFVEKMKEFTDWNDGPIGKGIYLTEHSDSSAMNLGTLTISGVYEDYRIGLLNRMDKRPSVRFTGKADNEYMPFILVKVKDINPETINKIQNKLSEVITEKDMEVFSYEQVMNSMYDDNKKMKNTILAGSIFSIAIAFLGLVGYVRDEAQRRSKEIAIRKINGATTGEILSLFVAGIMKWLVVAFIIGDALAYYVAGLWLEQFAEKVSLSLLYFIAADLIVAIIVVATVVICSLKISNANPVLSLKNE</sequence>
<feature type="domain" description="MacB-like periplasmic core" evidence="8">
    <location>
        <begin position="12"/>
        <end position="226"/>
    </location>
</feature>
<organism evidence="9 10">
    <name type="scientific">Candidatus Phocaeicola faecigallinarum</name>
    <dbReference type="NCBI Taxonomy" id="2838732"/>
    <lineage>
        <taxon>Bacteria</taxon>
        <taxon>Pseudomonadati</taxon>
        <taxon>Bacteroidota</taxon>
        <taxon>Bacteroidia</taxon>
        <taxon>Bacteroidales</taxon>
        <taxon>Bacteroidaceae</taxon>
        <taxon>Phocaeicola</taxon>
    </lineage>
</organism>
<dbReference type="PANTHER" id="PTHR30572:SF18">
    <property type="entry name" value="ABC-TYPE MACROLIDE FAMILY EXPORT SYSTEM PERMEASE COMPONENT 2"/>
    <property type="match status" value="1"/>
</dbReference>
<dbReference type="Pfam" id="PF02687">
    <property type="entry name" value="FtsX"/>
    <property type="match status" value="2"/>
</dbReference>
<evidence type="ECO:0000259" key="8">
    <source>
        <dbReference type="Pfam" id="PF12704"/>
    </source>
</evidence>
<evidence type="ECO:0000256" key="6">
    <source>
        <dbReference type="SAM" id="Phobius"/>
    </source>
</evidence>
<evidence type="ECO:0000313" key="9">
    <source>
        <dbReference type="EMBL" id="MBU3838932.1"/>
    </source>
</evidence>